<accession>T1C9U0</accession>
<proteinExistence type="predicted"/>
<dbReference type="PANTHER" id="PTHR42206:SF1">
    <property type="entry name" value="METAL-DEPENDENT HYDROLASE"/>
    <property type="match status" value="1"/>
</dbReference>
<dbReference type="InterPro" id="IPR011589">
    <property type="entry name" value="UCP004961"/>
</dbReference>
<dbReference type="EMBL" id="AUZX01001917">
    <property type="protein sequence ID" value="EQD77933.1"/>
    <property type="molecule type" value="Genomic_DNA"/>
</dbReference>
<organism evidence="1">
    <name type="scientific">mine drainage metagenome</name>
    <dbReference type="NCBI Taxonomy" id="410659"/>
    <lineage>
        <taxon>unclassified sequences</taxon>
        <taxon>metagenomes</taxon>
        <taxon>ecological metagenomes</taxon>
    </lineage>
</organism>
<evidence type="ECO:0000313" key="1">
    <source>
        <dbReference type="EMBL" id="EQD77933.1"/>
    </source>
</evidence>
<protein>
    <submittedName>
        <fullName evidence="1">TatD-related deoxyribonuclease</fullName>
    </submittedName>
</protein>
<feature type="non-terminal residue" evidence="1">
    <location>
        <position position="1"/>
    </location>
</feature>
<dbReference type="PANTHER" id="PTHR42206">
    <property type="entry name" value="METAL-DEPENDENT HYDROLASE-RELATED"/>
    <property type="match status" value="1"/>
</dbReference>
<gene>
    <name evidence="1" type="ORF">B1A_02582</name>
</gene>
<reference evidence="1" key="1">
    <citation type="submission" date="2013-08" db="EMBL/GenBank/DDBJ databases">
        <authorList>
            <person name="Mendez C."/>
            <person name="Richter M."/>
            <person name="Ferrer M."/>
            <person name="Sanchez J."/>
        </authorList>
    </citation>
    <scope>NUCLEOTIDE SEQUENCE</scope>
</reference>
<reference evidence="1" key="2">
    <citation type="journal article" date="2014" name="ISME J.">
        <title>Microbial stratification in low pH oxic and suboxic macroscopic growths along an acid mine drainage.</title>
        <authorList>
            <person name="Mendez-Garcia C."/>
            <person name="Mesa V."/>
            <person name="Sprenger R.R."/>
            <person name="Richter M."/>
            <person name="Diez M.S."/>
            <person name="Solano J."/>
            <person name="Bargiela R."/>
            <person name="Golyshina O.V."/>
            <person name="Manteca A."/>
            <person name="Ramos J.L."/>
            <person name="Gallego J.R."/>
            <person name="Llorente I."/>
            <person name="Martins Dos Santos V.A."/>
            <person name="Jensen O.N."/>
            <person name="Pelaez A.I."/>
            <person name="Sanchez J."/>
            <person name="Ferrer M."/>
        </authorList>
    </citation>
    <scope>NUCLEOTIDE SEQUENCE</scope>
</reference>
<sequence>DLSNDAMDELGRMGIKTGLKQHMVIKHHASPTNIGMNSQLTQSMLATRPNIRDALKISSKFLLETDYVDDPMKPGKVISPDSVPKRALMIRGEYHNHEKIFHEIFYDLPSRIYDPNLFEI</sequence>
<dbReference type="AlphaFoldDB" id="T1C9U0"/>
<name>T1C9U0_9ZZZZ</name>
<comment type="caution">
    <text evidence="1">The sequence shown here is derived from an EMBL/GenBank/DDBJ whole genome shotgun (WGS) entry which is preliminary data.</text>
</comment>